<keyword evidence="7" id="KW-0653">Protein transport</keyword>
<evidence type="ECO:0000259" key="11">
    <source>
        <dbReference type="Pfam" id="PF21687"/>
    </source>
</evidence>
<organism evidence="12 13">
    <name type="scientific">Candidatus Manganitrophus noduliformans</name>
    <dbReference type="NCBI Taxonomy" id="2606439"/>
    <lineage>
        <taxon>Bacteria</taxon>
        <taxon>Pseudomonadati</taxon>
        <taxon>Nitrospirota</taxon>
        <taxon>Nitrospiria</taxon>
        <taxon>Candidatus Troglogloeales</taxon>
        <taxon>Candidatus Manganitrophaceae</taxon>
        <taxon>Candidatus Manganitrophus</taxon>
    </lineage>
</organism>
<evidence type="ECO:0000256" key="10">
    <source>
        <dbReference type="SAM" id="Phobius"/>
    </source>
</evidence>
<keyword evidence="6 10" id="KW-0812">Transmembrane</keyword>
<dbReference type="GO" id="GO:0005886">
    <property type="term" value="C:plasma membrane"/>
    <property type="evidence" value="ECO:0007669"/>
    <property type="project" value="UniProtKB-SubCell"/>
</dbReference>
<feature type="transmembrane region" description="Helical" evidence="10">
    <location>
        <begin position="106"/>
        <end position="123"/>
    </location>
</feature>
<dbReference type="InterPro" id="IPR038072">
    <property type="entry name" value="GspK_central_sf"/>
</dbReference>
<evidence type="ECO:0000256" key="6">
    <source>
        <dbReference type="ARBA" id="ARBA00022692"/>
    </source>
</evidence>
<evidence type="ECO:0000256" key="5">
    <source>
        <dbReference type="ARBA" id="ARBA00022519"/>
    </source>
</evidence>
<dbReference type="PANTHER" id="PTHR38831">
    <property type="entry name" value="TYPE II SECRETION SYSTEM PROTEIN K"/>
    <property type="match status" value="1"/>
</dbReference>
<keyword evidence="5" id="KW-0997">Cell inner membrane</keyword>
<dbReference type="PANTHER" id="PTHR38831:SF1">
    <property type="entry name" value="TYPE II SECRETION SYSTEM PROTEIN K-RELATED"/>
    <property type="match status" value="1"/>
</dbReference>
<feature type="domain" description="T2SS protein K first SAM-like" evidence="11">
    <location>
        <begin position="200"/>
        <end position="306"/>
    </location>
</feature>
<evidence type="ECO:0000313" key="13">
    <source>
        <dbReference type="Proteomes" id="UP000534783"/>
    </source>
</evidence>
<protein>
    <submittedName>
        <fullName evidence="12">General secretion pathway protein GspK</fullName>
    </submittedName>
</protein>
<evidence type="ECO:0000256" key="3">
    <source>
        <dbReference type="ARBA" id="ARBA00022448"/>
    </source>
</evidence>
<comment type="subcellular location">
    <subcellularLocation>
        <location evidence="1">Cell inner membrane</location>
    </subcellularLocation>
</comment>
<evidence type="ECO:0000256" key="2">
    <source>
        <dbReference type="ARBA" id="ARBA00007246"/>
    </source>
</evidence>
<accession>A0A7X6DQA2</accession>
<dbReference type="InterPro" id="IPR049031">
    <property type="entry name" value="T2SSK_SAM-like_1st"/>
</dbReference>
<evidence type="ECO:0000313" key="12">
    <source>
        <dbReference type="EMBL" id="NKE71390.1"/>
    </source>
</evidence>
<keyword evidence="4" id="KW-1003">Cell membrane</keyword>
<keyword evidence="9 10" id="KW-0472">Membrane</keyword>
<evidence type="ECO:0000256" key="9">
    <source>
        <dbReference type="ARBA" id="ARBA00023136"/>
    </source>
</evidence>
<dbReference type="Proteomes" id="UP000534783">
    <property type="component" value="Unassembled WGS sequence"/>
</dbReference>
<dbReference type="SUPFAM" id="SSF158544">
    <property type="entry name" value="GspK insert domain-like"/>
    <property type="match status" value="1"/>
</dbReference>
<dbReference type="AlphaFoldDB" id="A0A7X6DQA2"/>
<dbReference type="InterPro" id="IPR005628">
    <property type="entry name" value="GspK"/>
</dbReference>
<dbReference type="GO" id="GO:0009306">
    <property type="term" value="P:protein secretion"/>
    <property type="evidence" value="ECO:0007669"/>
    <property type="project" value="InterPro"/>
</dbReference>
<sequence length="410" mass="45316">MGSVSRSVASIRRTWVKATVKLLGVSFMSGKASLSPVTAWSGFSTGATPGVSVVALTMTPESPSPQPVVRESKVSRKKERKTFFMGGSIAEAVQGHNKLLKNEGGFALLLSLLVVLLLTVLILELDFQVRADLRAAGNFRDDLKAFYLARSAVSAGEAILKEDLRFSNRYDGLDELWAYPVPEYPLGDGVLSGSITDETGKFNLNSLVDNNGKTTATVQKTRHKQLRRLFELLQLDPELADPIVDWVDIDSEPISAYGAEDESYRRLDPPYSAKNARFDTLEELHMVWGITDDVYRKISPYLTVYGDGLINVNTADSLIIQSLDFEGGIDESIAGRLIENRPYENKQKFIDSVPADVKTRFTTAGTTSGIDTKSNFFSITAEGKVQNTRKIVRAIIRRGNPMELLYFKVE</sequence>
<name>A0A7X6DQA2_9BACT</name>
<evidence type="ECO:0000256" key="8">
    <source>
        <dbReference type="ARBA" id="ARBA00022989"/>
    </source>
</evidence>
<proteinExistence type="inferred from homology"/>
<evidence type="ECO:0000256" key="4">
    <source>
        <dbReference type="ARBA" id="ARBA00022475"/>
    </source>
</evidence>
<gene>
    <name evidence="12" type="ORF">MNODULE_11630</name>
</gene>
<dbReference type="Pfam" id="PF21687">
    <property type="entry name" value="T2SSK_1st"/>
    <property type="match status" value="1"/>
</dbReference>
<dbReference type="SUPFAM" id="SSF54523">
    <property type="entry name" value="Pili subunits"/>
    <property type="match status" value="1"/>
</dbReference>
<dbReference type="Gene3D" id="1.10.40.60">
    <property type="entry name" value="EpsJ-like"/>
    <property type="match status" value="2"/>
</dbReference>
<dbReference type="EMBL" id="VTOW01000002">
    <property type="protein sequence ID" value="NKE71390.1"/>
    <property type="molecule type" value="Genomic_DNA"/>
</dbReference>
<keyword evidence="13" id="KW-1185">Reference proteome</keyword>
<comment type="caution">
    <text evidence="12">The sequence shown here is derived from an EMBL/GenBank/DDBJ whole genome shotgun (WGS) entry which is preliminary data.</text>
</comment>
<dbReference type="InterPro" id="IPR045584">
    <property type="entry name" value="Pilin-like"/>
</dbReference>
<keyword evidence="3" id="KW-0813">Transport</keyword>
<keyword evidence="8 10" id="KW-1133">Transmembrane helix</keyword>
<comment type="similarity">
    <text evidence="2">Belongs to the GSP K family.</text>
</comment>
<evidence type="ECO:0000256" key="7">
    <source>
        <dbReference type="ARBA" id="ARBA00022927"/>
    </source>
</evidence>
<dbReference type="Gene3D" id="3.30.1300.30">
    <property type="entry name" value="GSPII I/J protein-like"/>
    <property type="match status" value="1"/>
</dbReference>
<reference evidence="12 13" key="1">
    <citation type="journal article" date="2020" name="Nature">
        <title>Bacterial chemolithoautotrophy via manganese oxidation.</title>
        <authorList>
            <person name="Yu H."/>
            <person name="Leadbetter J.R."/>
        </authorList>
    </citation>
    <scope>NUCLEOTIDE SEQUENCE [LARGE SCALE GENOMIC DNA]</scope>
    <source>
        <strain evidence="12 13">Mn-1</strain>
    </source>
</reference>
<dbReference type="NCBIfam" id="NF037980">
    <property type="entry name" value="T2SS_GspK"/>
    <property type="match status" value="1"/>
</dbReference>
<evidence type="ECO:0000256" key="1">
    <source>
        <dbReference type="ARBA" id="ARBA00004533"/>
    </source>
</evidence>